<dbReference type="GO" id="GO:0005634">
    <property type="term" value="C:nucleus"/>
    <property type="evidence" value="ECO:0007669"/>
    <property type="project" value="TreeGrafter"/>
</dbReference>
<dbReference type="EMBL" id="LR789226">
    <property type="protein sequence ID" value="CAB3265088.1"/>
    <property type="molecule type" value="mRNA"/>
</dbReference>
<feature type="compositionally biased region" description="Acidic residues" evidence="3">
    <location>
        <begin position="68"/>
        <end position="78"/>
    </location>
</feature>
<dbReference type="InterPro" id="IPR011107">
    <property type="entry name" value="PPI_Ypi1"/>
</dbReference>
<protein>
    <recommendedName>
        <fullName evidence="1">E3 ubiquitin-protein ligase PPP1R11</fullName>
    </recommendedName>
    <alternativeName>
        <fullName evidence="2">Protein phosphatase 1 regulatory subunit 11</fullName>
    </alternativeName>
</protein>
<name>A0A6F9DQ14_9ASCI</name>
<dbReference type="AlphaFoldDB" id="A0A6F9DQ14"/>
<gene>
    <name evidence="4" type="primary">Ppp1r11</name>
</gene>
<evidence type="ECO:0000256" key="2">
    <source>
        <dbReference type="ARBA" id="ARBA00031039"/>
    </source>
</evidence>
<evidence type="ECO:0000256" key="1">
    <source>
        <dbReference type="ARBA" id="ARBA00021994"/>
    </source>
</evidence>
<feature type="region of interest" description="Disordered" evidence="3">
    <location>
        <begin position="1"/>
        <end position="20"/>
    </location>
</feature>
<dbReference type="PANTHER" id="PTHR20835:SF0">
    <property type="entry name" value="E3 UBIQUITIN-PROTEIN LIGASE PPP1R11"/>
    <property type="match status" value="1"/>
</dbReference>
<organism evidence="4">
    <name type="scientific">Phallusia mammillata</name>
    <dbReference type="NCBI Taxonomy" id="59560"/>
    <lineage>
        <taxon>Eukaryota</taxon>
        <taxon>Metazoa</taxon>
        <taxon>Chordata</taxon>
        <taxon>Tunicata</taxon>
        <taxon>Ascidiacea</taxon>
        <taxon>Phlebobranchia</taxon>
        <taxon>Ascidiidae</taxon>
        <taxon>Phallusia</taxon>
    </lineage>
</organism>
<dbReference type="Pfam" id="PF07491">
    <property type="entry name" value="PPI_Ypi1"/>
    <property type="match status" value="1"/>
</dbReference>
<sequence length="108" mass="12126">MTTTECSSETRTETQTLPQTNQVCLVHQQTNRGVTWSAGTVDNENMGKKSSKCCCIYHKPRVMGESSSETDSDSDDLNPYEKTSKKKKCSKHKHDLEPSKKIEITKSP</sequence>
<feature type="compositionally biased region" description="Low complexity" evidence="3">
    <location>
        <begin position="1"/>
        <end position="16"/>
    </location>
</feature>
<feature type="compositionally biased region" description="Basic residues" evidence="3">
    <location>
        <begin position="84"/>
        <end position="93"/>
    </location>
</feature>
<proteinExistence type="evidence at transcript level"/>
<dbReference type="GO" id="GO:0008157">
    <property type="term" value="F:protein phosphatase 1 binding"/>
    <property type="evidence" value="ECO:0007669"/>
    <property type="project" value="TreeGrafter"/>
</dbReference>
<reference evidence="4" key="1">
    <citation type="submission" date="2020-04" db="EMBL/GenBank/DDBJ databases">
        <authorList>
            <person name="Neveu A P."/>
        </authorList>
    </citation>
    <scope>NUCLEOTIDE SEQUENCE</scope>
    <source>
        <tissue evidence="4">Whole embryo</tissue>
    </source>
</reference>
<evidence type="ECO:0000256" key="3">
    <source>
        <dbReference type="SAM" id="MobiDB-lite"/>
    </source>
</evidence>
<dbReference type="GO" id="GO:0004865">
    <property type="term" value="F:protein serine/threonine phosphatase inhibitor activity"/>
    <property type="evidence" value="ECO:0007669"/>
    <property type="project" value="InterPro"/>
</dbReference>
<feature type="compositionally biased region" description="Basic and acidic residues" evidence="3">
    <location>
        <begin position="94"/>
        <end position="108"/>
    </location>
</feature>
<evidence type="ECO:0000313" key="4">
    <source>
        <dbReference type="EMBL" id="CAB3265088.1"/>
    </source>
</evidence>
<feature type="region of interest" description="Disordered" evidence="3">
    <location>
        <begin position="62"/>
        <end position="108"/>
    </location>
</feature>
<accession>A0A6F9DQ14</accession>
<dbReference type="PANTHER" id="PTHR20835">
    <property type="entry name" value="E3 UBIQUITIN-PROTEIN LIGASE PPP1R11-RELATED"/>
    <property type="match status" value="1"/>
</dbReference>